<reference evidence="2" key="3">
    <citation type="submission" date="2023-03" db="UniProtKB">
        <authorList>
            <consortium name="EnsemblPlants"/>
        </authorList>
    </citation>
    <scope>IDENTIFICATION</scope>
    <source>
        <strain evidence="2">cv. Chiifu-401-42</strain>
    </source>
</reference>
<evidence type="ECO:0000313" key="3">
    <source>
        <dbReference type="Proteomes" id="UP000011750"/>
    </source>
</evidence>
<dbReference type="HOGENOM" id="CLU_970942_0_0_1"/>
<keyword evidence="3" id="KW-1185">Reference proteome</keyword>
<reference evidence="2 3" key="1">
    <citation type="journal article" date="2011" name="Nat. Genet.">
        <title>The genome of the mesopolyploid crop species Brassica rapa.</title>
        <authorList>
            <consortium name="Brassica rapa Genome Sequencing Project Consortium"/>
            <person name="Wang X."/>
            <person name="Wang H."/>
            <person name="Wang J."/>
            <person name="Sun R."/>
            <person name="Wu J."/>
            <person name="Liu S."/>
            <person name="Bai Y."/>
            <person name="Mun J.H."/>
            <person name="Bancroft I."/>
            <person name="Cheng F."/>
            <person name="Huang S."/>
            <person name="Li X."/>
            <person name="Hua W."/>
            <person name="Wang J."/>
            <person name="Wang X."/>
            <person name="Freeling M."/>
            <person name="Pires J.C."/>
            <person name="Paterson A.H."/>
            <person name="Chalhoub B."/>
            <person name="Wang B."/>
            <person name="Hayward A."/>
            <person name="Sharpe A.G."/>
            <person name="Park B.S."/>
            <person name="Weisshaar B."/>
            <person name="Liu B."/>
            <person name="Li B."/>
            <person name="Liu B."/>
            <person name="Tong C."/>
            <person name="Song C."/>
            <person name="Duran C."/>
            <person name="Peng C."/>
            <person name="Geng C."/>
            <person name="Koh C."/>
            <person name="Lin C."/>
            <person name="Edwards D."/>
            <person name="Mu D."/>
            <person name="Shen D."/>
            <person name="Soumpourou E."/>
            <person name="Li F."/>
            <person name="Fraser F."/>
            <person name="Conant G."/>
            <person name="Lassalle G."/>
            <person name="King G.J."/>
            <person name="Bonnema G."/>
            <person name="Tang H."/>
            <person name="Wang H."/>
            <person name="Belcram H."/>
            <person name="Zhou H."/>
            <person name="Hirakawa H."/>
            <person name="Abe H."/>
            <person name="Guo H."/>
            <person name="Wang H."/>
            <person name="Jin H."/>
            <person name="Parkin I.A."/>
            <person name="Batley J."/>
            <person name="Kim J.S."/>
            <person name="Just J."/>
            <person name="Li J."/>
            <person name="Xu J."/>
            <person name="Deng J."/>
            <person name="Kim J.A."/>
            <person name="Li J."/>
            <person name="Yu J."/>
            <person name="Meng J."/>
            <person name="Wang J."/>
            <person name="Min J."/>
            <person name="Poulain J."/>
            <person name="Wang J."/>
            <person name="Hatakeyama K."/>
            <person name="Wu K."/>
            <person name="Wang L."/>
            <person name="Fang L."/>
            <person name="Trick M."/>
            <person name="Links M.G."/>
            <person name="Zhao M."/>
            <person name="Jin M."/>
            <person name="Ramchiary N."/>
            <person name="Drou N."/>
            <person name="Berkman P.J."/>
            <person name="Cai Q."/>
            <person name="Huang Q."/>
            <person name="Li R."/>
            <person name="Tabata S."/>
            <person name="Cheng S."/>
            <person name="Zhang S."/>
            <person name="Zhang S."/>
            <person name="Huang S."/>
            <person name="Sato S."/>
            <person name="Sun S."/>
            <person name="Kwon S.J."/>
            <person name="Choi S.R."/>
            <person name="Lee T.H."/>
            <person name="Fan W."/>
            <person name="Zhao X."/>
            <person name="Tan X."/>
            <person name="Xu X."/>
            <person name="Wang Y."/>
            <person name="Qiu Y."/>
            <person name="Yin Y."/>
            <person name="Li Y."/>
            <person name="Du Y."/>
            <person name="Liao Y."/>
            <person name="Lim Y."/>
            <person name="Narusaka Y."/>
            <person name="Wang Y."/>
            <person name="Wang Z."/>
            <person name="Li Z."/>
            <person name="Wang Z."/>
            <person name="Xiong Z."/>
            <person name="Zhang Z."/>
        </authorList>
    </citation>
    <scope>NUCLEOTIDE SEQUENCE [LARGE SCALE GENOMIC DNA]</scope>
    <source>
        <strain evidence="2 3">cv. Chiifu-401-42</strain>
    </source>
</reference>
<name>M4EHN8_BRACM</name>
<evidence type="ECO:0000313" key="2">
    <source>
        <dbReference type="EnsemblPlants" id="Bra028303.1-P"/>
    </source>
</evidence>
<dbReference type="Gramene" id="Bra028303.1">
    <property type="protein sequence ID" value="Bra028303.1-P"/>
    <property type="gene ID" value="Bra028303"/>
</dbReference>
<dbReference type="Proteomes" id="UP000011750">
    <property type="component" value="Chromosome A01"/>
</dbReference>
<dbReference type="InParanoid" id="M4EHN8"/>
<evidence type="ECO:0000256" key="1">
    <source>
        <dbReference type="SAM" id="MobiDB-lite"/>
    </source>
</evidence>
<protein>
    <submittedName>
        <fullName evidence="2">Uncharacterized protein</fullName>
    </submittedName>
</protein>
<feature type="region of interest" description="Disordered" evidence="1">
    <location>
        <begin position="81"/>
        <end position="105"/>
    </location>
</feature>
<proteinExistence type="predicted"/>
<dbReference type="EnsemblPlants" id="Bra028303.1">
    <property type="protein sequence ID" value="Bra028303.1-P"/>
    <property type="gene ID" value="Bra028303"/>
</dbReference>
<reference evidence="2 3" key="2">
    <citation type="journal article" date="2018" name="Hortic Res">
        <title>Improved Brassica rapa reference genome by single-molecule sequencing and chromosome conformation capture technologies.</title>
        <authorList>
            <person name="Zhang L."/>
            <person name="Cai X."/>
            <person name="Wu J."/>
            <person name="Liu M."/>
            <person name="Grob S."/>
            <person name="Cheng F."/>
            <person name="Liang J."/>
            <person name="Cai C."/>
            <person name="Liu Z."/>
            <person name="Liu B."/>
            <person name="Wang F."/>
            <person name="Li S."/>
            <person name="Liu F."/>
            <person name="Li X."/>
            <person name="Cheng L."/>
            <person name="Yang W."/>
            <person name="Li M.H."/>
            <person name="Grossniklaus U."/>
            <person name="Zheng H."/>
            <person name="Wang X."/>
        </authorList>
    </citation>
    <scope>NUCLEOTIDE SEQUENCE [LARGE SCALE GENOMIC DNA]</scope>
    <source>
        <strain evidence="2 3">cv. Chiifu-401-42</strain>
    </source>
</reference>
<dbReference type="AlphaFoldDB" id="M4EHN8"/>
<accession>M4EHN8</accession>
<sequence>MKPKRLDAEFIGNKLHDSDLLGRNRENREPYSSLMSESNCGEMWNKAMTNDGPISLSEIELLIKAAKAIIISSKKATDMYPNQPQTSSSMAIGPQTSQARSLRNDQACTRSNRACVPLGRYVEAEHEYRSVAVGVENGYDKVNVQTSAKMSVNTGFPKVTDTYLKQPRISSSMTIGTRTSQARSLRSNQACTLLGRYVATELEPSTHTARLLRSDRARTQLGRYVATELQPSSVSMQRPSKYTARSLHSDRACTQLGRYVATKLKPTLHSLHSNLSGLRNFLLCVLF</sequence>
<organism evidence="2 3">
    <name type="scientific">Brassica campestris</name>
    <name type="common">Field mustard</name>
    <dbReference type="NCBI Taxonomy" id="3711"/>
    <lineage>
        <taxon>Eukaryota</taxon>
        <taxon>Viridiplantae</taxon>
        <taxon>Streptophyta</taxon>
        <taxon>Embryophyta</taxon>
        <taxon>Tracheophyta</taxon>
        <taxon>Spermatophyta</taxon>
        <taxon>Magnoliopsida</taxon>
        <taxon>eudicotyledons</taxon>
        <taxon>Gunneridae</taxon>
        <taxon>Pentapetalae</taxon>
        <taxon>rosids</taxon>
        <taxon>malvids</taxon>
        <taxon>Brassicales</taxon>
        <taxon>Brassicaceae</taxon>
        <taxon>Brassiceae</taxon>
        <taxon>Brassica</taxon>
    </lineage>
</organism>